<keyword evidence="3 4" id="KW-0067">ATP-binding</keyword>
<dbReference type="InterPro" id="IPR014746">
    <property type="entry name" value="Gln_synth/guanido_kin_cat_dom"/>
</dbReference>
<comment type="function">
    <text evidence="4">ATP-dependent carboxylate-amine ligase which exhibits weak glutamate--cysteine ligase activity.</text>
</comment>
<dbReference type="InterPro" id="IPR050141">
    <property type="entry name" value="GCL_type2/YbdK_subfam"/>
</dbReference>
<evidence type="ECO:0000256" key="2">
    <source>
        <dbReference type="ARBA" id="ARBA00022741"/>
    </source>
</evidence>
<accession>A0A2N3L409</accession>
<dbReference type="HAMAP" id="MF_01609">
    <property type="entry name" value="Glu_cys_ligase_2"/>
    <property type="match status" value="1"/>
</dbReference>
<comment type="catalytic activity">
    <reaction evidence="4">
        <text>L-cysteine + L-glutamate + ATP = gamma-L-glutamyl-L-cysteine + ADP + phosphate + H(+)</text>
        <dbReference type="Rhea" id="RHEA:13285"/>
        <dbReference type="ChEBI" id="CHEBI:15378"/>
        <dbReference type="ChEBI" id="CHEBI:29985"/>
        <dbReference type="ChEBI" id="CHEBI:30616"/>
        <dbReference type="ChEBI" id="CHEBI:35235"/>
        <dbReference type="ChEBI" id="CHEBI:43474"/>
        <dbReference type="ChEBI" id="CHEBI:58173"/>
        <dbReference type="ChEBI" id="CHEBI:456216"/>
        <dbReference type="EC" id="6.3.2.2"/>
    </reaction>
</comment>
<keyword evidence="2 4" id="KW-0547">Nucleotide-binding</keyword>
<keyword evidence="1 4" id="KW-0436">Ligase</keyword>
<evidence type="ECO:0000313" key="6">
    <source>
        <dbReference type="Proteomes" id="UP000233332"/>
    </source>
</evidence>
<dbReference type="PANTHER" id="PTHR36510">
    <property type="entry name" value="GLUTAMATE--CYSTEINE LIGASE 2-RELATED"/>
    <property type="match status" value="1"/>
</dbReference>
<gene>
    <name evidence="5" type="ORF">COO92_15850</name>
</gene>
<dbReference type="SUPFAM" id="SSF55931">
    <property type="entry name" value="Glutamine synthetase/guanido kinase"/>
    <property type="match status" value="1"/>
</dbReference>
<evidence type="ECO:0000313" key="5">
    <source>
        <dbReference type="EMBL" id="PKR57420.1"/>
    </source>
</evidence>
<dbReference type="Proteomes" id="UP000233332">
    <property type="component" value="Unassembled WGS sequence"/>
</dbReference>
<dbReference type="GO" id="GO:0005524">
    <property type="term" value="F:ATP binding"/>
    <property type="evidence" value="ECO:0007669"/>
    <property type="project" value="UniProtKB-KW"/>
</dbReference>
<dbReference type="Pfam" id="PF04107">
    <property type="entry name" value="GCS2"/>
    <property type="match status" value="1"/>
</dbReference>
<comment type="caution">
    <text evidence="5">The sequence shown here is derived from an EMBL/GenBank/DDBJ whole genome shotgun (WGS) entry which is preliminary data.</text>
</comment>
<proteinExistence type="inferred from homology"/>
<sequence length="420" mass="48010">MKDARNGQKFLATRLSIFLPIQTFIRSGETDLAAFQTQEPGFSIGIEEEFWLVDRQSRDLANDPPADFLKDAKAKLGDQVSSEFMRCQIETGTKVCNSAKDAREQLTHMRSTLAEIASKYDMALLAASTHPFAQWDSQKHTEGERYSTIARDLRTVVDRLLICGMHVHVGIEDDDLRIELMAQASYFLPHLLALTTSSPFWRGRDTGLQTFRLSVFDNLPRTGLPEVFGSWAEYRRHVDMLIQAGVIEDGTKLWWDLRPSDRWPTLEMRIADVCTDLEDAVCVASITRCLMRMLYRLRRNNQRWRIYSHMLVRENRWRACRYGSDPGEKTGLIDFGRAEIVPYVDLVEEILELIRPDAEFFGCVAEIEHAREIVRRGTSARRQREVFDAAIEKGISPRDALVAVADHLIEQTVPGSQSVV</sequence>
<reference evidence="5 6" key="1">
    <citation type="submission" date="2017-09" db="EMBL/GenBank/DDBJ databases">
        <title>Biodiversity and function of Thalassospira species in the particle-attached aromatic-hydrocarbon-degrading consortia from the surface seawater of the China South Sea.</title>
        <authorList>
            <person name="Dong C."/>
            <person name="Lai Q."/>
            <person name="Shao Z."/>
        </authorList>
    </citation>
    <scope>NUCLEOTIDE SEQUENCE [LARGE SCALE GENOMIC DNA]</scope>
    <source>
        <strain evidence="5 6">139Z-12</strain>
    </source>
</reference>
<comment type="similarity">
    <text evidence="4">Belongs to the glutamate--cysteine ligase type 2 family. YbdK subfamily.</text>
</comment>
<evidence type="ECO:0000256" key="3">
    <source>
        <dbReference type="ARBA" id="ARBA00022840"/>
    </source>
</evidence>
<dbReference type="GO" id="GO:0004357">
    <property type="term" value="F:glutamate-cysteine ligase activity"/>
    <property type="evidence" value="ECO:0007669"/>
    <property type="project" value="UniProtKB-EC"/>
</dbReference>
<name>A0A2N3L409_9PROT</name>
<dbReference type="NCBIfam" id="NF010039">
    <property type="entry name" value="PRK13515.1"/>
    <property type="match status" value="1"/>
</dbReference>
<dbReference type="AlphaFoldDB" id="A0A2N3L409"/>
<evidence type="ECO:0000256" key="1">
    <source>
        <dbReference type="ARBA" id="ARBA00022598"/>
    </source>
</evidence>
<dbReference type="InterPro" id="IPR011793">
    <property type="entry name" value="YbdK"/>
</dbReference>
<dbReference type="PANTHER" id="PTHR36510:SF1">
    <property type="entry name" value="GLUTAMATE--CYSTEINE LIGASE 2-RELATED"/>
    <property type="match status" value="1"/>
</dbReference>
<protein>
    <recommendedName>
        <fullName evidence="4">Putative glutamate--cysteine ligase 2</fullName>
        <ecNumber evidence="4">6.3.2.2</ecNumber>
    </recommendedName>
    <alternativeName>
        <fullName evidence="4">Gamma-glutamylcysteine synthetase 2</fullName>
        <shortName evidence="4">GCS 2</shortName>
        <shortName evidence="4">Gamma-GCS 2</shortName>
    </alternativeName>
</protein>
<organism evidence="5 6">
    <name type="scientific">Thalassospira lohafexi</name>
    <dbReference type="NCBI Taxonomy" id="744227"/>
    <lineage>
        <taxon>Bacteria</taxon>
        <taxon>Pseudomonadati</taxon>
        <taxon>Pseudomonadota</taxon>
        <taxon>Alphaproteobacteria</taxon>
        <taxon>Rhodospirillales</taxon>
        <taxon>Thalassospiraceae</taxon>
        <taxon>Thalassospira</taxon>
    </lineage>
</organism>
<dbReference type="Gene3D" id="3.30.590.20">
    <property type="match status" value="1"/>
</dbReference>
<dbReference type="NCBIfam" id="TIGR02050">
    <property type="entry name" value="gshA_cyan_rel"/>
    <property type="match status" value="1"/>
</dbReference>
<dbReference type="GO" id="GO:0042398">
    <property type="term" value="P:modified amino acid biosynthetic process"/>
    <property type="evidence" value="ECO:0007669"/>
    <property type="project" value="InterPro"/>
</dbReference>
<dbReference type="InterPro" id="IPR006336">
    <property type="entry name" value="GCS2"/>
</dbReference>
<dbReference type="EMBL" id="NXGX01000006">
    <property type="protein sequence ID" value="PKR57420.1"/>
    <property type="molecule type" value="Genomic_DNA"/>
</dbReference>
<evidence type="ECO:0000256" key="4">
    <source>
        <dbReference type="HAMAP-Rule" id="MF_01609"/>
    </source>
</evidence>
<keyword evidence="6" id="KW-1185">Reference proteome</keyword>
<dbReference type="EC" id="6.3.2.2" evidence="4"/>